<evidence type="ECO:0000313" key="2">
    <source>
        <dbReference type="Proteomes" id="UP001180189"/>
    </source>
</evidence>
<dbReference type="Proteomes" id="UP001180189">
    <property type="component" value="Chromosome"/>
</dbReference>
<proteinExistence type="predicted"/>
<dbReference type="AlphaFoldDB" id="A0AAF0NEZ1"/>
<accession>A0AAF0NEZ1</accession>
<reference evidence="1" key="1">
    <citation type="journal article" date="2023" name="Microorganisms">
        <title>Comparative Genomic Analysis of ST131 Subclade C2 of ESBL-Producing E. coli Isolates from Patients with Recurrent and Sporadic Urinary Tract Infections.</title>
        <authorList>
            <person name="Jaen-Luchoro D."/>
            <person name="Kahnamouei A."/>
            <person name="Yazdanshenas S."/>
            <person name="Lindblom A."/>
            <person name="Samuelsson E."/>
            <person name="Ahren C."/>
            <person name="Karami N."/>
        </authorList>
    </citation>
    <scope>NUCLEOTIDE SEQUENCE</scope>
    <source>
        <strain evidence="1">S7</strain>
    </source>
</reference>
<protein>
    <submittedName>
        <fullName evidence="1">DNA packaging protein</fullName>
    </submittedName>
</protein>
<sequence length="101" mass="11655">MARVKRRILAKRYAPIELISVAVSRVAVELRTRVESWPPRLKKVWPEMPQEASSVLREELAIALNELSDIRIDFSDYDVSDIERDLDRVESLARDDTDDGC</sequence>
<name>A0AAF0NEZ1_ECOLX</name>
<dbReference type="EMBL" id="CP107128">
    <property type="protein sequence ID" value="WLM93863.1"/>
    <property type="molecule type" value="Genomic_DNA"/>
</dbReference>
<gene>
    <name evidence="1" type="ORF">OGM49_14000</name>
</gene>
<evidence type="ECO:0000313" key="1">
    <source>
        <dbReference type="EMBL" id="WLM93863.1"/>
    </source>
</evidence>
<dbReference type="RefSeq" id="WP_001296157.1">
    <property type="nucleotide sequence ID" value="NZ_AP018784.2"/>
</dbReference>
<organism evidence="1 2">
    <name type="scientific">Escherichia coli</name>
    <dbReference type="NCBI Taxonomy" id="562"/>
    <lineage>
        <taxon>Bacteria</taxon>
        <taxon>Pseudomonadati</taxon>
        <taxon>Pseudomonadota</taxon>
        <taxon>Gammaproteobacteria</taxon>
        <taxon>Enterobacterales</taxon>
        <taxon>Enterobacteriaceae</taxon>
        <taxon>Escherichia</taxon>
    </lineage>
</organism>